<dbReference type="InterPro" id="IPR020051">
    <property type="entry name" value="SagB-type_dehydrogenase"/>
</dbReference>
<dbReference type="Proteomes" id="UP000585609">
    <property type="component" value="Unassembled WGS sequence"/>
</dbReference>
<keyword evidence="7" id="KW-1185">Reference proteome</keyword>
<sequence length="252" mass="28043">MKGEEFLFINFLKKGTISRKEFLRRATLLGISLPTVASFLAACAKEPTPLPVTPEMEAKLLEPRHDSGISIEETLLKRRSVRDYTGEPLTLQEVSQLLWAAQGITDPRGLRTAPSAGATYPLETYVVVGDVENLAEGVYRYHLPKHELVKVLDGDLRTELAAAALGQNWVREGAINIVFTAIYERTTRRYGDRGIRYVHMEVGHVGQNVHLQAVALGLGTVVIGAFRDDQVKEILNLPQDEQPLYIMPVGRK</sequence>
<organism evidence="4 5">
    <name type="scientific">Candidatus Hakubella thermalkaliphila</name>
    <dbReference type="NCBI Taxonomy" id="2754717"/>
    <lineage>
        <taxon>Bacteria</taxon>
        <taxon>Bacillati</taxon>
        <taxon>Actinomycetota</taxon>
        <taxon>Actinomycetota incertae sedis</taxon>
        <taxon>Candidatus Hakubellales</taxon>
        <taxon>Candidatus Hakubellaceae</taxon>
        <taxon>Candidatus Hakubella</taxon>
    </lineage>
</organism>
<evidence type="ECO:0000313" key="4">
    <source>
        <dbReference type="EMBL" id="GFP36876.1"/>
    </source>
</evidence>
<dbReference type="CDD" id="cd02142">
    <property type="entry name" value="McbC_SagB-like_oxidoreductase"/>
    <property type="match status" value="1"/>
</dbReference>
<evidence type="ECO:0000313" key="6">
    <source>
        <dbReference type="Proteomes" id="UP000585609"/>
    </source>
</evidence>
<dbReference type="EMBL" id="BLRW01000116">
    <property type="protein sequence ID" value="GFP23464.1"/>
    <property type="molecule type" value="Genomic_DNA"/>
</dbReference>
<dbReference type="Proteomes" id="UP000561271">
    <property type="component" value="Unassembled WGS sequence"/>
</dbReference>
<dbReference type="EMBL" id="BLSC01000028">
    <property type="protein sequence ID" value="GFP36876.1"/>
    <property type="molecule type" value="Genomic_DNA"/>
</dbReference>
<dbReference type="AlphaFoldDB" id="A0A6V8Q0H1"/>
<dbReference type="Pfam" id="PF00881">
    <property type="entry name" value="Nitroreductase"/>
    <property type="match status" value="1"/>
</dbReference>
<dbReference type="SUPFAM" id="SSF55469">
    <property type="entry name" value="FMN-dependent nitroreductase-like"/>
    <property type="match status" value="1"/>
</dbReference>
<protein>
    <recommendedName>
        <fullName evidence="1">Nitroreductase domain-containing protein</fullName>
    </recommendedName>
</protein>
<dbReference type="PANTHER" id="PTHR43745:SF2">
    <property type="entry name" value="NITROREDUCTASE MJ1384-RELATED"/>
    <property type="match status" value="1"/>
</dbReference>
<reference evidence="5 6" key="1">
    <citation type="journal article" date="2020" name="Front. Microbiol.">
        <title>Single-cell genomics of novel Actinobacteria with the Wood-Ljungdahl pathway discovered in a serpentinizing system.</title>
        <authorList>
            <person name="Merino N."/>
            <person name="Kawai M."/>
            <person name="Boyd E.S."/>
            <person name="Colman D.R."/>
            <person name="McGlynn S.E."/>
            <person name="Nealson K.H."/>
            <person name="Kurokawa K."/>
            <person name="Hongoh Y."/>
        </authorList>
    </citation>
    <scope>NUCLEOTIDE SEQUENCE [LARGE SCALE GENOMIC DNA]</scope>
    <source>
        <strain evidence="2 6">S09_30</strain>
        <strain evidence="3 7">S34</strain>
        <strain evidence="4 5">S44</strain>
    </source>
</reference>
<comment type="caution">
    <text evidence="4">The sequence shown here is derived from an EMBL/GenBank/DDBJ whole genome shotgun (WGS) entry which is preliminary data.</text>
</comment>
<dbReference type="Proteomes" id="UP000588083">
    <property type="component" value="Unassembled WGS sequence"/>
</dbReference>
<dbReference type="InterPro" id="IPR029479">
    <property type="entry name" value="Nitroreductase"/>
</dbReference>
<dbReference type="GO" id="GO:0016491">
    <property type="term" value="F:oxidoreductase activity"/>
    <property type="evidence" value="ECO:0007669"/>
    <property type="project" value="InterPro"/>
</dbReference>
<proteinExistence type="predicted"/>
<dbReference type="EMBL" id="BLRZ01000050">
    <property type="protein sequence ID" value="GFP30229.1"/>
    <property type="molecule type" value="Genomic_DNA"/>
</dbReference>
<evidence type="ECO:0000313" key="3">
    <source>
        <dbReference type="EMBL" id="GFP30229.1"/>
    </source>
</evidence>
<name>A0A6V8Q0H1_9ACTN</name>
<evidence type="ECO:0000313" key="5">
    <source>
        <dbReference type="Proteomes" id="UP000561271"/>
    </source>
</evidence>
<evidence type="ECO:0000313" key="2">
    <source>
        <dbReference type="EMBL" id="GFP23464.1"/>
    </source>
</evidence>
<dbReference type="PANTHER" id="PTHR43745">
    <property type="entry name" value="NITROREDUCTASE MJ1384-RELATED"/>
    <property type="match status" value="1"/>
</dbReference>
<dbReference type="NCBIfam" id="TIGR03605">
    <property type="entry name" value="antibiot_sagB"/>
    <property type="match status" value="1"/>
</dbReference>
<dbReference type="InterPro" id="IPR000415">
    <property type="entry name" value="Nitroreductase-like"/>
</dbReference>
<dbReference type="Gene3D" id="3.40.109.10">
    <property type="entry name" value="NADH Oxidase"/>
    <property type="match status" value="1"/>
</dbReference>
<gene>
    <name evidence="2" type="ORF">HKBW3S09_00931</name>
    <name evidence="3" type="ORF">HKBW3S34_01150</name>
    <name evidence="4" type="ORF">HKBW3S44_00557</name>
</gene>
<accession>A0A6V8Q0H1</accession>
<feature type="domain" description="Nitroreductase" evidence="1">
    <location>
        <begin position="76"/>
        <end position="251"/>
    </location>
</feature>
<dbReference type="InterPro" id="IPR052544">
    <property type="entry name" value="Bacteriocin_Proc_Enz"/>
</dbReference>
<evidence type="ECO:0000313" key="7">
    <source>
        <dbReference type="Proteomes" id="UP000588083"/>
    </source>
</evidence>
<evidence type="ECO:0000259" key="1">
    <source>
        <dbReference type="Pfam" id="PF00881"/>
    </source>
</evidence>